<dbReference type="AlphaFoldDB" id="A0A927IPP8"/>
<reference evidence="12" key="1">
    <citation type="submission" date="2020-09" db="EMBL/GenBank/DDBJ databases">
        <title>Genome seq and assembly of Devosia sp.</title>
        <authorList>
            <person name="Chhetri G."/>
        </authorList>
    </citation>
    <scope>NUCLEOTIDE SEQUENCE</scope>
    <source>
        <strain evidence="12">PTR5</strain>
    </source>
</reference>
<keyword evidence="13" id="KW-1185">Reference proteome</keyword>
<dbReference type="GO" id="GO:0015940">
    <property type="term" value="P:pantothenate biosynthetic process"/>
    <property type="evidence" value="ECO:0007669"/>
    <property type="project" value="UniProtKB-KW"/>
</dbReference>
<dbReference type="InterPro" id="IPR050838">
    <property type="entry name" value="Ketopantoate_reductase"/>
</dbReference>
<protein>
    <recommendedName>
        <fullName evidence="4">2-dehydropantoate 2-reductase</fullName>
        <ecNumber evidence="3">1.1.1.169</ecNumber>
    </recommendedName>
    <alternativeName>
        <fullName evidence="8">Ketopantoate reductase</fullName>
    </alternativeName>
</protein>
<keyword evidence="6" id="KW-0521">NADP</keyword>
<sequence>MKFTIIGAGAIGGLAGGYMTKAGHDVLLVDRWKEHVDALNDKGMIIDGVRGDLTIPVKAATPDQLSGDLGVVLIATKSQHTLEALQQIVPLLTPESIVVSYQNGFNEPDMVDLLTKAGLPGDRMVVGSIPNYGGALVDPGYIEFVHEGPIQLGEMNGEMTPRLKEIGDALSALTEVQYSDNIWGQIWAKEVYSAQVVFSALADAPIRTTLGEERYARLAGAVVKEALEIADANGIEVQAFDFFDPANYRVKTAADTKKLIDNVNHAIWLLKKDQDNKPTHNFKKKGSGIWWDIVYRKRRSETRAFAGKLIEFGKAHGADTRLNEKMVGMIYEIEDGKRELGFHNYDELEAYAASIGKTLP</sequence>
<dbReference type="SUPFAM" id="SSF48179">
    <property type="entry name" value="6-phosphogluconate dehydrogenase C-terminal domain-like"/>
    <property type="match status" value="1"/>
</dbReference>
<dbReference type="InterPro" id="IPR013752">
    <property type="entry name" value="KPA_reductase"/>
</dbReference>
<dbReference type="PANTHER" id="PTHR43765:SF2">
    <property type="entry name" value="2-DEHYDROPANTOATE 2-REDUCTASE"/>
    <property type="match status" value="1"/>
</dbReference>
<feature type="domain" description="Ketopantoate reductase C-terminal" evidence="11">
    <location>
        <begin position="181"/>
        <end position="332"/>
    </location>
</feature>
<dbReference type="GO" id="GO:0050661">
    <property type="term" value="F:NADP binding"/>
    <property type="evidence" value="ECO:0007669"/>
    <property type="project" value="TreeGrafter"/>
</dbReference>
<dbReference type="EC" id="1.1.1.169" evidence="3"/>
<dbReference type="EMBL" id="JACYFU010000001">
    <property type="protein sequence ID" value="MBD8064785.1"/>
    <property type="molecule type" value="Genomic_DNA"/>
</dbReference>
<keyword evidence="5" id="KW-0566">Pantothenate biosynthesis</keyword>
<evidence type="ECO:0000259" key="11">
    <source>
        <dbReference type="Pfam" id="PF08546"/>
    </source>
</evidence>
<dbReference type="Proteomes" id="UP000654108">
    <property type="component" value="Unassembled WGS sequence"/>
</dbReference>
<dbReference type="InterPro" id="IPR036291">
    <property type="entry name" value="NAD(P)-bd_dom_sf"/>
</dbReference>
<evidence type="ECO:0000256" key="2">
    <source>
        <dbReference type="ARBA" id="ARBA00007870"/>
    </source>
</evidence>
<gene>
    <name evidence="12" type="ORF">IC608_04760</name>
</gene>
<feature type="domain" description="Ketopantoate reductase N-terminal" evidence="10">
    <location>
        <begin position="4"/>
        <end position="156"/>
    </location>
</feature>
<evidence type="ECO:0000256" key="4">
    <source>
        <dbReference type="ARBA" id="ARBA00019465"/>
    </source>
</evidence>
<dbReference type="RefSeq" id="WP_191773086.1">
    <property type="nucleotide sequence ID" value="NZ_JACYFU010000001.1"/>
</dbReference>
<dbReference type="Pfam" id="PF08546">
    <property type="entry name" value="ApbA_C"/>
    <property type="match status" value="1"/>
</dbReference>
<accession>A0A927IPP8</accession>
<proteinExistence type="inferred from homology"/>
<dbReference type="InterPro" id="IPR013328">
    <property type="entry name" value="6PGD_dom2"/>
</dbReference>
<dbReference type="InterPro" id="IPR008927">
    <property type="entry name" value="6-PGluconate_DH-like_C_sf"/>
</dbReference>
<evidence type="ECO:0000313" key="13">
    <source>
        <dbReference type="Proteomes" id="UP000654108"/>
    </source>
</evidence>
<dbReference type="InterPro" id="IPR013332">
    <property type="entry name" value="KPR_N"/>
</dbReference>
<keyword evidence="7" id="KW-0560">Oxidoreductase</keyword>
<evidence type="ECO:0000256" key="8">
    <source>
        <dbReference type="ARBA" id="ARBA00032024"/>
    </source>
</evidence>
<dbReference type="PANTHER" id="PTHR43765">
    <property type="entry name" value="2-DEHYDROPANTOATE 2-REDUCTASE-RELATED"/>
    <property type="match status" value="1"/>
</dbReference>
<dbReference type="Gene3D" id="3.40.50.720">
    <property type="entry name" value="NAD(P)-binding Rossmann-like Domain"/>
    <property type="match status" value="1"/>
</dbReference>
<dbReference type="Pfam" id="PF02558">
    <property type="entry name" value="ApbA"/>
    <property type="match status" value="1"/>
</dbReference>
<evidence type="ECO:0000256" key="5">
    <source>
        <dbReference type="ARBA" id="ARBA00022655"/>
    </source>
</evidence>
<dbReference type="GO" id="GO:0008677">
    <property type="term" value="F:2-dehydropantoate 2-reductase activity"/>
    <property type="evidence" value="ECO:0007669"/>
    <property type="project" value="UniProtKB-EC"/>
</dbReference>
<evidence type="ECO:0000313" key="12">
    <source>
        <dbReference type="EMBL" id="MBD8064785.1"/>
    </source>
</evidence>
<evidence type="ECO:0000256" key="7">
    <source>
        <dbReference type="ARBA" id="ARBA00023002"/>
    </source>
</evidence>
<comment type="caution">
    <text evidence="12">The sequence shown here is derived from an EMBL/GenBank/DDBJ whole genome shotgun (WGS) entry which is preliminary data.</text>
</comment>
<name>A0A927IPP8_9HYPH</name>
<comment type="pathway">
    <text evidence="1">Cofactor biosynthesis; (R)-pantothenate biosynthesis; (R)-pantoate from 3-methyl-2-oxobutanoate: step 2/2.</text>
</comment>
<organism evidence="12 13">
    <name type="scientific">Devosia oryzisoli</name>
    <dbReference type="NCBI Taxonomy" id="2774138"/>
    <lineage>
        <taxon>Bacteria</taxon>
        <taxon>Pseudomonadati</taxon>
        <taxon>Pseudomonadota</taxon>
        <taxon>Alphaproteobacteria</taxon>
        <taxon>Hyphomicrobiales</taxon>
        <taxon>Devosiaceae</taxon>
        <taxon>Devosia</taxon>
    </lineage>
</organism>
<dbReference type="GO" id="GO:0005737">
    <property type="term" value="C:cytoplasm"/>
    <property type="evidence" value="ECO:0007669"/>
    <property type="project" value="TreeGrafter"/>
</dbReference>
<evidence type="ECO:0000256" key="1">
    <source>
        <dbReference type="ARBA" id="ARBA00004994"/>
    </source>
</evidence>
<comment type="catalytic activity">
    <reaction evidence="9">
        <text>(R)-pantoate + NADP(+) = 2-dehydropantoate + NADPH + H(+)</text>
        <dbReference type="Rhea" id="RHEA:16233"/>
        <dbReference type="ChEBI" id="CHEBI:11561"/>
        <dbReference type="ChEBI" id="CHEBI:15378"/>
        <dbReference type="ChEBI" id="CHEBI:15980"/>
        <dbReference type="ChEBI" id="CHEBI:57783"/>
        <dbReference type="ChEBI" id="CHEBI:58349"/>
        <dbReference type="EC" id="1.1.1.169"/>
    </reaction>
</comment>
<dbReference type="SUPFAM" id="SSF51735">
    <property type="entry name" value="NAD(P)-binding Rossmann-fold domains"/>
    <property type="match status" value="1"/>
</dbReference>
<evidence type="ECO:0000256" key="6">
    <source>
        <dbReference type="ARBA" id="ARBA00022857"/>
    </source>
</evidence>
<comment type="similarity">
    <text evidence="2">Belongs to the ketopantoate reductase family.</text>
</comment>
<evidence type="ECO:0000256" key="9">
    <source>
        <dbReference type="ARBA" id="ARBA00048793"/>
    </source>
</evidence>
<evidence type="ECO:0000256" key="3">
    <source>
        <dbReference type="ARBA" id="ARBA00013014"/>
    </source>
</evidence>
<dbReference type="Gene3D" id="1.10.1040.10">
    <property type="entry name" value="N-(1-d-carboxylethyl)-l-norvaline Dehydrogenase, domain 2"/>
    <property type="match status" value="1"/>
</dbReference>
<evidence type="ECO:0000259" key="10">
    <source>
        <dbReference type="Pfam" id="PF02558"/>
    </source>
</evidence>